<sequence>MIKSAFAVLALGLSLSSTAFANGGTISFSGHVYSPPCKIIDFTSQASTQQARLDLAGCGETSRLSFSEPSGQEAARQLAVTDLDGRKVDLGAENEAQDGGMNLVLRNLDGRSSGRPLMLNITYL</sequence>
<evidence type="ECO:0000313" key="4">
    <source>
        <dbReference type="Proteomes" id="UP000077748"/>
    </source>
</evidence>
<organism evidence="2 4">
    <name type="scientific">Pseudomonas citronellolis</name>
    <dbReference type="NCBI Taxonomy" id="53408"/>
    <lineage>
        <taxon>Bacteria</taxon>
        <taxon>Pseudomonadati</taxon>
        <taxon>Pseudomonadota</taxon>
        <taxon>Gammaproteobacteria</taxon>
        <taxon>Pseudomonadales</taxon>
        <taxon>Pseudomonadaceae</taxon>
        <taxon>Pseudomonas</taxon>
    </lineage>
</organism>
<evidence type="ECO:0000313" key="2">
    <source>
        <dbReference type="EMBL" id="ANI15906.1"/>
    </source>
</evidence>
<evidence type="ECO:0000256" key="1">
    <source>
        <dbReference type="SAM" id="SignalP"/>
    </source>
</evidence>
<dbReference type="KEGG" id="pcq:PcP3B5_24060"/>
<dbReference type="Proteomes" id="UP000077748">
    <property type="component" value="Chromosome"/>
</dbReference>
<evidence type="ECO:0000313" key="3">
    <source>
        <dbReference type="EMBL" id="MDF3841391.1"/>
    </source>
</evidence>
<dbReference type="EMBL" id="CP015878">
    <property type="protein sequence ID" value="ANI15906.1"/>
    <property type="molecule type" value="Genomic_DNA"/>
</dbReference>
<feature type="signal peptide" evidence="1">
    <location>
        <begin position="1"/>
        <end position="21"/>
    </location>
</feature>
<dbReference type="RefSeq" id="WP_009619420.1">
    <property type="nucleotide sequence ID" value="NZ_CALEBV010000140.1"/>
</dbReference>
<dbReference type="EMBL" id="JARJLR010000131">
    <property type="protein sequence ID" value="MDF3841391.1"/>
    <property type="molecule type" value="Genomic_DNA"/>
</dbReference>
<accession>A0A127MRU2</accession>
<dbReference type="GeneID" id="72995536"/>
<evidence type="ECO:0008006" key="5">
    <source>
        <dbReference type="Google" id="ProtNLM"/>
    </source>
</evidence>
<name>A0A127MRU2_9PSED</name>
<protein>
    <recommendedName>
        <fullName evidence="5">Type 1 fimbrial protein</fullName>
    </recommendedName>
</protein>
<dbReference type="AlphaFoldDB" id="A0A127MRU2"/>
<feature type="chain" id="PRO_5010446452" description="Type 1 fimbrial protein" evidence="1">
    <location>
        <begin position="22"/>
        <end position="124"/>
    </location>
</feature>
<gene>
    <name evidence="2" type="ORF">A9C11_18880</name>
    <name evidence="3" type="ORF">P3W55_06645</name>
</gene>
<proteinExistence type="predicted"/>
<dbReference type="Proteomes" id="UP001220662">
    <property type="component" value="Unassembled WGS sequence"/>
</dbReference>
<reference evidence="3" key="2">
    <citation type="submission" date="2023-03" db="EMBL/GenBank/DDBJ databases">
        <title>Draft assemblies of triclosan tolerant bacteria isolated from returned activated sludge.</title>
        <authorList>
            <person name="Van Hamelsveld S."/>
        </authorList>
    </citation>
    <scope>NUCLEOTIDE SEQUENCE</scope>
    <source>
        <strain evidence="3">GW210015_S63</strain>
    </source>
</reference>
<keyword evidence="1" id="KW-0732">Signal</keyword>
<reference evidence="2 4" key="1">
    <citation type="submission" date="2016-05" db="EMBL/GenBank/DDBJ databases">
        <title>Genome Sequence of Pseudomonas citronellolis Strain SJTE-3, an Estrogens and Persistent Organic Pollutants degradation strain.</title>
        <authorList>
            <person name="Liang R."/>
        </authorList>
    </citation>
    <scope>NUCLEOTIDE SEQUENCE [LARGE SCALE GENOMIC DNA]</scope>
    <source>
        <strain evidence="2 4">SJTE-3</strain>
    </source>
</reference>